<feature type="region of interest" description="Disordered" evidence="1">
    <location>
        <begin position="129"/>
        <end position="163"/>
    </location>
</feature>
<feature type="region of interest" description="Disordered" evidence="1">
    <location>
        <begin position="965"/>
        <end position="1005"/>
    </location>
</feature>
<dbReference type="EMBL" id="VXIV02002110">
    <property type="protein sequence ID" value="KAF6027308.1"/>
    <property type="molecule type" value="Genomic_DNA"/>
</dbReference>
<evidence type="ECO:0000256" key="1">
    <source>
        <dbReference type="SAM" id="MobiDB-lite"/>
    </source>
</evidence>
<feature type="compositionally biased region" description="Polar residues" evidence="1">
    <location>
        <begin position="407"/>
        <end position="417"/>
    </location>
</feature>
<feature type="compositionally biased region" description="Low complexity" evidence="1">
    <location>
        <begin position="653"/>
        <end position="664"/>
    </location>
</feature>
<keyword evidence="3" id="KW-1185">Reference proteome</keyword>
<feature type="region of interest" description="Disordered" evidence="1">
    <location>
        <begin position="1199"/>
        <end position="1227"/>
    </location>
</feature>
<feature type="region of interest" description="Disordered" evidence="1">
    <location>
        <begin position="397"/>
        <end position="417"/>
    </location>
</feature>
<reference evidence="2" key="1">
    <citation type="submission" date="2020-06" db="EMBL/GenBank/DDBJ databases">
        <title>Draft genome of Bugula neritina, a colonial animal packing powerful symbionts and potential medicines.</title>
        <authorList>
            <person name="Rayko M."/>
        </authorList>
    </citation>
    <scope>NUCLEOTIDE SEQUENCE [LARGE SCALE GENOMIC DNA]</scope>
    <source>
        <strain evidence="2">Kwan_BN1</strain>
    </source>
</reference>
<feature type="compositionally biased region" description="Basic and acidic residues" evidence="1">
    <location>
        <begin position="145"/>
        <end position="159"/>
    </location>
</feature>
<feature type="compositionally biased region" description="Polar residues" evidence="1">
    <location>
        <begin position="967"/>
        <end position="992"/>
    </location>
</feature>
<feature type="region of interest" description="Disordered" evidence="1">
    <location>
        <begin position="468"/>
        <end position="490"/>
    </location>
</feature>
<protein>
    <submittedName>
        <fullName evidence="2">Uncharacterized protein</fullName>
    </submittedName>
</protein>
<feature type="compositionally biased region" description="Basic and acidic residues" evidence="1">
    <location>
        <begin position="719"/>
        <end position="731"/>
    </location>
</feature>
<feature type="region of interest" description="Disordered" evidence="1">
    <location>
        <begin position="708"/>
        <end position="731"/>
    </location>
</feature>
<accession>A0A7J7JPF7</accession>
<feature type="region of interest" description="Disordered" evidence="1">
    <location>
        <begin position="312"/>
        <end position="348"/>
    </location>
</feature>
<proteinExistence type="predicted"/>
<feature type="compositionally biased region" description="Polar residues" evidence="1">
    <location>
        <begin position="331"/>
        <end position="342"/>
    </location>
</feature>
<evidence type="ECO:0000313" key="3">
    <source>
        <dbReference type="Proteomes" id="UP000593567"/>
    </source>
</evidence>
<dbReference type="Proteomes" id="UP000593567">
    <property type="component" value="Unassembled WGS sequence"/>
</dbReference>
<feature type="region of interest" description="Disordered" evidence="1">
    <location>
        <begin position="639"/>
        <end position="667"/>
    </location>
</feature>
<feature type="compositionally biased region" description="Basic and acidic residues" evidence="1">
    <location>
        <begin position="1"/>
        <end position="15"/>
    </location>
</feature>
<name>A0A7J7JPF7_BUGNE</name>
<feature type="compositionally biased region" description="Low complexity" evidence="1">
    <location>
        <begin position="847"/>
        <end position="860"/>
    </location>
</feature>
<dbReference type="AlphaFoldDB" id="A0A7J7JPF7"/>
<gene>
    <name evidence="2" type="ORF">EB796_014392</name>
</gene>
<evidence type="ECO:0000313" key="2">
    <source>
        <dbReference type="EMBL" id="KAF6027308.1"/>
    </source>
</evidence>
<sequence>MVNTSKEKDESEQHSISHKHKLSIGSIKPIGKEDNKASRNSTQSSFKAKGYTKLLQLGSPSKSLDSSYGKLKIPDIEKLTKKTKMKGSSPISKVSLSHSDVKVIPISANKCEAILDSSVKSHVAVKDTSNNELCGDSTESITSKGDFEKSEPGNHDAKDVSPCSSAPLKAMKMTTGKLDSAKFVNKFRSAFKKIQPGQIIEKDKVSNTVSACSQELIPKDSAPEPLEFEADIRIPRTTEVSSKRRKKEKKKKRKLLCNEVESDNYVPSKKLKYHKCTLPLIETGHSTNLLTSSPELKVQLINVLHDSEVTSNGCITPDNDETRPSMAMENSHPSIHSTSGDSMITMEGPKTLPKKIKGLKRTARKTINKNHNHASEMALVKDFVNSHNITENTDSISASSDIHSHQHNASPLSGSSQLLQNSKSSYFGSQQHIEKKKEDLVLVDEQTKSLSKSALASSTVLALVSTGASSENLEKTKSSQNSESSLPYQSLSSTELSSITKLKKLPTEDNHIKLDDPVEISENVAAPNTTVSKDIDESLLNARPQVKKSSSSLFPKSDGSRDINKSVFESVDLDNMLSAAGYKESHSNATGDVGNLFSRDSHEEVKPSVNKDLTKCQNVAKWTTSITAHKLNRKNCSVAGNSAEESCQRKPNLSTESQESLSSEPGLVIDTQVSSPDVSLTESLFSPDAYEAPPSVQVVGPIIEAPPSVLPASDTDGTSEGKEGTDTASKTDDITINDENYVPHSSNKGVGYYKFSNGVRVVTVYRDGELYCSAHQVVIRLKLSLTNLSQLKCSSKEASLIRMMDKCLKENFDSKVVPLSEVQHLLSAQEPTSKALKDGSVQPVATSKSSSKPLPSVSSTLTSADATTTLLSSSVTPKSKAIHGVNNSLSLSPLQTSTPKADYVDLCTAHTIAPVCTEQQYYATQVVPFQMASVSYTPSTLHPVTQLGKDISNDGANSNDALRKALSSDTAADQSTTRSARAAEPNSSSRVNQALPHPTPSNNDVESLLANKETAQIECQEIEEESHFSGYQKTERILETIQPSPTISVQHTKKLLSDNQVYTGKLFARTSRYKANSSFLVKCDGCSRVFGPLSFMLHTEQDYEKLGVTRTILWSECIQLVSNVETTLERAFWNTFVDWFQIFVTLQFADGLSSNASIVAQKRSIPDNSVSKSRVQTTSASTSVAPKLSDDNLNLIPASPAPYARPESPDVQEVSHTTPVLHSRGALPPPVNRFQSVCSRPWFRPLSNSPQGGELLVK</sequence>
<comment type="caution">
    <text evidence="2">The sequence shown here is derived from an EMBL/GenBank/DDBJ whole genome shotgun (WGS) entry which is preliminary data.</text>
</comment>
<organism evidence="2 3">
    <name type="scientific">Bugula neritina</name>
    <name type="common">Brown bryozoan</name>
    <name type="synonym">Sertularia neritina</name>
    <dbReference type="NCBI Taxonomy" id="10212"/>
    <lineage>
        <taxon>Eukaryota</taxon>
        <taxon>Metazoa</taxon>
        <taxon>Spiralia</taxon>
        <taxon>Lophotrochozoa</taxon>
        <taxon>Bryozoa</taxon>
        <taxon>Gymnolaemata</taxon>
        <taxon>Cheilostomatida</taxon>
        <taxon>Flustrina</taxon>
        <taxon>Buguloidea</taxon>
        <taxon>Bugulidae</taxon>
        <taxon>Bugula</taxon>
    </lineage>
</organism>
<feature type="compositionally biased region" description="Polar residues" evidence="1">
    <location>
        <begin position="639"/>
        <end position="652"/>
    </location>
</feature>
<feature type="region of interest" description="Disordered" evidence="1">
    <location>
        <begin position="1"/>
        <end position="45"/>
    </location>
</feature>
<feature type="region of interest" description="Disordered" evidence="1">
    <location>
        <begin position="832"/>
        <end position="860"/>
    </location>
</feature>
<feature type="compositionally biased region" description="Polar residues" evidence="1">
    <location>
        <begin position="129"/>
        <end position="143"/>
    </location>
</feature>